<comment type="caution">
    <text evidence="2">The sequence shown here is derived from an EMBL/GenBank/DDBJ whole genome shotgun (WGS) entry which is preliminary data.</text>
</comment>
<evidence type="ECO:0000256" key="1">
    <source>
        <dbReference type="SAM" id="MobiDB-lite"/>
    </source>
</evidence>
<dbReference type="RefSeq" id="WP_048049294.1">
    <property type="nucleotide sequence ID" value="NZ_JJPL01000047.1"/>
</dbReference>
<dbReference type="AlphaFoldDB" id="A0A0F8GQV7"/>
<dbReference type="Proteomes" id="UP000034817">
    <property type="component" value="Unassembled WGS sequence"/>
</dbReference>
<evidence type="ECO:0008006" key="6">
    <source>
        <dbReference type="Google" id="ProtNLM"/>
    </source>
</evidence>
<reference evidence="4 5" key="1">
    <citation type="journal article" date="2015" name="ISME J.">
        <title>Genomic and phenotypic differentiation among Methanosarcina mazei populations from Columbia River sediment.</title>
        <authorList>
            <person name="Youngblut N.D."/>
            <person name="Wirth J.S."/>
            <person name="Henriksen J.R."/>
            <person name="Smith M."/>
            <person name="Simon H."/>
            <person name="Metcalf W.W."/>
            <person name="Whitaker R.J."/>
        </authorList>
    </citation>
    <scope>NUCLEOTIDE SEQUENCE [LARGE SCALE GENOMIC DNA]</scope>
    <source>
        <strain evidence="2 4">3.F.T.2.1</strain>
        <strain evidence="3 5">3.H.A.2.4</strain>
    </source>
</reference>
<dbReference type="EMBL" id="JJPP01000133">
    <property type="protein sequence ID" value="KKG77279.1"/>
    <property type="molecule type" value="Genomic_DNA"/>
</dbReference>
<sequence>MPFRKPIPKRKITETSKVKKSLKCEYIIKYWQKSVIQTFLDVLLPSFQRYVHFLSERDKKENNLEGKQFSKQENNFQRNKNKFNKRRPAGNG</sequence>
<accession>A0A0F8GQV7</accession>
<evidence type="ECO:0000313" key="4">
    <source>
        <dbReference type="Proteomes" id="UP000034424"/>
    </source>
</evidence>
<feature type="compositionally biased region" description="Basic residues" evidence="1">
    <location>
        <begin position="79"/>
        <end position="92"/>
    </location>
</feature>
<dbReference type="Proteomes" id="UP000034424">
    <property type="component" value="Unassembled WGS sequence"/>
</dbReference>
<name>A0A0F8GQV7_METMZ</name>
<evidence type="ECO:0000313" key="5">
    <source>
        <dbReference type="Proteomes" id="UP000034817"/>
    </source>
</evidence>
<evidence type="ECO:0000313" key="2">
    <source>
        <dbReference type="EMBL" id="KKG66781.1"/>
    </source>
</evidence>
<evidence type="ECO:0000313" key="3">
    <source>
        <dbReference type="EMBL" id="KKG77279.1"/>
    </source>
</evidence>
<gene>
    <name evidence="3" type="ORF">DU55_19950</name>
    <name evidence="2" type="ORF">DU67_02510</name>
</gene>
<proteinExistence type="predicted"/>
<protein>
    <recommendedName>
        <fullName evidence="6">Transposase</fullName>
    </recommendedName>
</protein>
<feature type="region of interest" description="Disordered" evidence="1">
    <location>
        <begin position="62"/>
        <end position="92"/>
    </location>
</feature>
<dbReference type="PATRIC" id="fig|2209.70.peg.548"/>
<organism evidence="2 4">
    <name type="scientific">Methanosarcina mazei</name>
    <name type="common">Methanosarcina frisia</name>
    <dbReference type="NCBI Taxonomy" id="2209"/>
    <lineage>
        <taxon>Archaea</taxon>
        <taxon>Methanobacteriati</taxon>
        <taxon>Methanobacteriota</taxon>
        <taxon>Stenosarchaea group</taxon>
        <taxon>Methanomicrobia</taxon>
        <taxon>Methanosarcinales</taxon>
        <taxon>Methanosarcinaceae</taxon>
        <taxon>Methanosarcina</taxon>
    </lineage>
</organism>
<dbReference type="EMBL" id="JJPL01000047">
    <property type="protein sequence ID" value="KKG66781.1"/>
    <property type="molecule type" value="Genomic_DNA"/>
</dbReference>